<evidence type="ECO:0000313" key="2">
    <source>
        <dbReference type="EMBL" id="CAE6508532.1"/>
    </source>
</evidence>
<feature type="compositionally biased region" description="Basic and acidic residues" evidence="1">
    <location>
        <begin position="92"/>
        <end position="109"/>
    </location>
</feature>
<dbReference type="Proteomes" id="UP000663850">
    <property type="component" value="Unassembled WGS sequence"/>
</dbReference>
<sequence length="116" mass="13492">MSITVPELEKRMDDLTQQMHDLKTGQAESDRMMERAKQDMIERGENLARELVREHMQKYFDLLVWSISLKAKLEKEYPGFVIDPLPSSVQEDIDRAHADTEQNRAHADDPVQNPTL</sequence>
<evidence type="ECO:0000313" key="3">
    <source>
        <dbReference type="Proteomes" id="UP000663850"/>
    </source>
</evidence>
<proteinExistence type="predicted"/>
<dbReference type="AlphaFoldDB" id="A0A8H3H992"/>
<comment type="caution">
    <text evidence="2">The sequence shown here is derived from an EMBL/GenBank/DDBJ whole genome shotgun (WGS) entry which is preliminary data.</text>
</comment>
<organism evidence="2 3">
    <name type="scientific">Rhizoctonia solani</name>
    <dbReference type="NCBI Taxonomy" id="456999"/>
    <lineage>
        <taxon>Eukaryota</taxon>
        <taxon>Fungi</taxon>
        <taxon>Dikarya</taxon>
        <taxon>Basidiomycota</taxon>
        <taxon>Agaricomycotina</taxon>
        <taxon>Agaricomycetes</taxon>
        <taxon>Cantharellales</taxon>
        <taxon>Ceratobasidiaceae</taxon>
        <taxon>Rhizoctonia</taxon>
    </lineage>
</organism>
<name>A0A8H3H992_9AGAM</name>
<feature type="region of interest" description="Disordered" evidence="1">
    <location>
        <begin position="91"/>
        <end position="116"/>
    </location>
</feature>
<gene>
    <name evidence="2" type="ORF">RDB_LOCUS103915</name>
</gene>
<protein>
    <submittedName>
        <fullName evidence="2">Uncharacterized protein</fullName>
    </submittedName>
</protein>
<evidence type="ECO:0000256" key="1">
    <source>
        <dbReference type="SAM" id="MobiDB-lite"/>
    </source>
</evidence>
<dbReference type="EMBL" id="CAJMWZ010005602">
    <property type="protein sequence ID" value="CAE6508532.1"/>
    <property type="molecule type" value="Genomic_DNA"/>
</dbReference>
<accession>A0A8H3H992</accession>
<reference evidence="2" key="1">
    <citation type="submission" date="2021-01" db="EMBL/GenBank/DDBJ databases">
        <authorList>
            <person name="Kaushik A."/>
        </authorList>
    </citation>
    <scope>NUCLEOTIDE SEQUENCE</scope>
    <source>
        <strain evidence="2">Type strain: AG8-Rh-89/</strain>
    </source>
</reference>